<feature type="transmembrane region" description="Helical" evidence="1">
    <location>
        <begin position="39"/>
        <end position="56"/>
    </location>
</feature>
<keyword evidence="1" id="KW-0812">Transmembrane</keyword>
<dbReference type="EMBL" id="LRPU01000162">
    <property type="protein sequence ID" value="KXA07522.1"/>
    <property type="molecule type" value="Genomic_DNA"/>
</dbReference>
<evidence type="ECO:0000313" key="3">
    <source>
        <dbReference type="Proteomes" id="UP000070646"/>
    </source>
</evidence>
<protein>
    <submittedName>
        <fullName evidence="2">Uncharacterized protein</fullName>
    </submittedName>
</protein>
<dbReference type="RefSeq" id="WP_060796560.1">
    <property type="nucleotide sequence ID" value="NZ_KQ956296.1"/>
</dbReference>
<gene>
    <name evidence="2" type="ORF">HMPREF3222_02691</name>
</gene>
<organism evidence="2 3">
    <name type="scientific">Clostridium perfringens</name>
    <dbReference type="NCBI Taxonomy" id="1502"/>
    <lineage>
        <taxon>Bacteria</taxon>
        <taxon>Bacillati</taxon>
        <taxon>Bacillota</taxon>
        <taxon>Clostridia</taxon>
        <taxon>Eubacteriales</taxon>
        <taxon>Clostridiaceae</taxon>
        <taxon>Clostridium</taxon>
    </lineage>
</organism>
<feature type="transmembrane region" description="Helical" evidence="1">
    <location>
        <begin position="6"/>
        <end position="32"/>
    </location>
</feature>
<comment type="caution">
    <text evidence="2">The sequence shown here is derived from an EMBL/GenBank/DDBJ whole genome shotgun (WGS) entry which is preliminary data.</text>
</comment>
<proteinExistence type="predicted"/>
<dbReference type="PATRIC" id="fig|1502.174.peg.2715"/>
<reference evidence="2 3" key="1">
    <citation type="submission" date="2016-01" db="EMBL/GenBank/DDBJ databases">
        <authorList>
            <person name="Oliw E.H."/>
        </authorList>
    </citation>
    <scope>NUCLEOTIDE SEQUENCE [LARGE SCALE GENOMIC DNA]</scope>
    <source>
        <strain evidence="2 3">MJR7757A</strain>
    </source>
</reference>
<keyword evidence="1" id="KW-1133">Transmembrane helix</keyword>
<evidence type="ECO:0000256" key="1">
    <source>
        <dbReference type="SAM" id="Phobius"/>
    </source>
</evidence>
<accession>A0A133MTZ8</accession>
<dbReference type="AlphaFoldDB" id="A0A133MTZ8"/>
<sequence>MLGGLLWGLLIAWILSIFNFDYMFINTVYGLWGLKISTDVYYVVFALLGLICGIINKDT</sequence>
<name>A0A133MTZ8_CLOPF</name>
<dbReference type="Proteomes" id="UP000070646">
    <property type="component" value="Unassembled WGS sequence"/>
</dbReference>
<evidence type="ECO:0000313" key="2">
    <source>
        <dbReference type="EMBL" id="KXA07522.1"/>
    </source>
</evidence>
<keyword evidence="1" id="KW-0472">Membrane</keyword>